<evidence type="ECO:0000256" key="1">
    <source>
        <dbReference type="SAM" id="SignalP"/>
    </source>
</evidence>
<feature type="chain" id="PRO_5001990603" evidence="1">
    <location>
        <begin position="23"/>
        <end position="220"/>
    </location>
</feature>
<dbReference type="Proteomes" id="UP000030129">
    <property type="component" value="Unassembled WGS sequence"/>
</dbReference>
<comment type="caution">
    <text evidence="2">The sequence shown here is derived from an EMBL/GenBank/DDBJ whole genome shotgun (WGS) entry which is preliminary data.</text>
</comment>
<name>A0A0A2LWH8_9FLAO</name>
<reference evidence="2 3" key="1">
    <citation type="submission" date="2013-09" db="EMBL/GenBank/DDBJ databases">
        <authorList>
            <person name="Zeng Z."/>
            <person name="Chen C."/>
        </authorList>
    </citation>
    <scope>NUCLEOTIDE SEQUENCE [LARGE SCALE GENOMIC DNA]</scope>
    <source>
        <strain evidence="2 3">F44-8</strain>
    </source>
</reference>
<protein>
    <submittedName>
        <fullName evidence="2">Uncharacterized protein</fullName>
    </submittedName>
</protein>
<keyword evidence="3" id="KW-1185">Reference proteome</keyword>
<organism evidence="2 3">
    <name type="scientific">Flavobacterium beibuense F44-8</name>
    <dbReference type="NCBI Taxonomy" id="1406840"/>
    <lineage>
        <taxon>Bacteria</taxon>
        <taxon>Pseudomonadati</taxon>
        <taxon>Bacteroidota</taxon>
        <taxon>Flavobacteriia</taxon>
        <taxon>Flavobacteriales</taxon>
        <taxon>Flavobacteriaceae</taxon>
        <taxon>Flavobacterium</taxon>
    </lineage>
</organism>
<dbReference type="eggNOG" id="ENOG502ZC8N">
    <property type="taxonomic scope" value="Bacteria"/>
</dbReference>
<feature type="signal peptide" evidence="1">
    <location>
        <begin position="1"/>
        <end position="22"/>
    </location>
</feature>
<keyword evidence="1" id="KW-0732">Signal</keyword>
<evidence type="ECO:0000313" key="3">
    <source>
        <dbReference type="Proteomes" id="UP000030129"/>
    </source>
</evidence>
<dbReference type="EMBL" id="JRLV01000010">
    <property type="protein sequence ID" value="KGO80520.1"/>
    <property type="molecule type" value="Genomic_DNA"/>
</dbReference>
<dbReference type="RefSeq" id="WP_035134075.1">
    <property type="nucleotide sequence ID" value="NZ_JRLV01000010.1"/>
</dbReference>
<gene>
    <name evidence="2" type="ORF">Q763_10930</name>
</gene>
<dbReference type="AlphaFoldDB" id="A0A0A2LWH8"/>
<accession>A0A0A2LWH8</accession>
<proteinExistence type="predicted"/>
<evidence type="ECO:0000313" key="2">
    <source>
        <dbReference type="EMBL" id="KGO80520.1"/>
    </source>
</evidence>
<sequence>MKTKNLLLCIMTFMLCVIKLNAQNTPDVKMIYPQPTTDEEVLNLLSWQKIEYYDVMFTGSDLNKKDYYLVSKEIWNSKIKKVDTLLNSATFNLARVTKDTLKITLMSGKSSKKELRTSFDFGRFSIDHKYKSLATDDYSMRVYGTQLNIKYNEPFYAFAYILPYEKDQAKYYCAVESSGKDIESWGKVFNIKHYILYEMCFFDGTEEQESQNESFTITTN</sequence>
<dbReference type="STRING" id="1406840.Q763_10930"/>